<comment type="caution">
    <text evidence="1">The sequence shown here is derived from an EMBL/GenBank/DDBJ whole genome shotgun (WGS) entry which is preliminary data.</text>
</comment>
<sequence>MGDMMILTDHEVKTCLVYVLTPILQKYSIEIKEAHLAIHDVIELNAIVAYQDRIIDLATTFTIGYKDHKLCFDNMKGKVEYLFLQLNVVSVLQQLIHDDHFVVHNNSCYYKIDLPIQELTIEDEHLCISLKE</sequence>
<dbReference type="HOGENOM" id="CLU_1913504_0_0_9"/>
<dbReference type="AlphaFoldDB" id="E7G735"/>
<protein>
    <submittedName>
        <fullName evidence="1">Uncharacterized protein</fullName>
    </submittedName>
</protein>
<name>E7G735_9FIRM</name>
<accession>E7G735</accession>
<dbReference type="EMBL" id="ADKX01000008">
    <property type="protein sequence ID" value="EFW06113.1"/>
    <property type="molecule type" value="Genomic_DNA"/>
</dbReference>
<dbReference type="eggNOG" id="ENOG5033Z92">
    <property type="taxonomic scope" value="Bacteria"/>
</dbReference>
<dbReference type="Proteomes" id="UP000003157">
    <property type="component" value="Unassembled WGS sequence"/>
</dbReference>
<evidence type="ECO:0000313" key="1">
    <source>
        <dbReference type="EMBL" id="EFW06113.1"/>
    </source>
</evidence>
<reference evidence="1 2" key="1">
    <citation type="submission" date="2010-12" db="EMBL/GenBank/DDBJ databases">
        <title>The Genome Sequence of Coprobacillus sp. strain 29_1.</title>
        <authorList>
            <consortium name="The Broad Institute Genome Sequencing Platform"/>
            <person name="Earl A."/>
            <person name="Ward D."/>
            <person name="Feldgarden M."/>
            <person name="Gevers D."/>
            <person name="Daigneault M."/>
            <person name="Sibley C.D."/>
            <person name="White A."/>
            <person name="Strauss J."/>
            <person name="Allen-Vercoe E."/>
            <person name="Young S.K."/>
            <person name="Zeng Q."/>
            <person name="Gargeya S."/>
            <person name="Fitzgerald M."/>
            <person name="Haas B."/>
            <person name="Abouelleil A."/>
            <person name="Alvarado L."/>
            <person name="Arachchi H.M."/>
            <person name="Berlin A."/>
            <person name="Brown A."/>
            <person name="Chapman S.B."/>
            <person name="Chen Z."/>
            <person name="Dunbar C."/>
            <person name="Freedman E."/>
            <person name="Gearin G."/>
            <person name="Gellesch M."/>
            <person name="Goldberg J."/>
            <person name="Griggs A."/>
            <person name="Gujja S."/>
            <person name="Heilman E."/>
            <person name="Heiman D."/>
            <person name="Howarth C."/>
            <person name="Larson L."/>
            <person name="Lui A."/>
            <person name="MacDonald P.J.P."/>
            <person name="Mehta T."/>
            <person name="Montmayeur A."/>
            <person name="Murphy C."/>
            <person name="Neiman D."/>
            <person name="Pearson M."/>
            <person name="Priest M."/>
            <person name="Roberts A."/>
            <person name="Saif S."/>
            <person name="Shea T."/>
            <person name="Shenoy N."/>
            <person name="Sisk P."/>
            <person name="Stolte C."/>
            <person name="Sykes S."/>
            <person name="White J."/>
            <person name="Yandava C."/>
            <person name="Nusbaum C."/>
            <person name="Birren B."/>
        </authorList>
    </citation>
    <scope>NUCLEOTIDE SEQUENCE [LARGE SCALE GENOMIC DNA]</scope>
    <source>
        <strain evidence="1 2">29_1</strain>
    </source>
</reference>
<gene>
    <name evidence="1" type="ORF">HMPREF9488_00573</name>
</gene>
<proteinExistence type="predicted"/>
<evidence type="ECO:0000313" key="2">
    <source>
        <dbReference type="Proteomes" id="UP000003157"/>
    </source>
</evidence>
<dbReference type="STRING" id="100884.GCA_000269565_01139"/>
<organism evidence="1 2">
    <name type="scientific">Coprobacillus cateniformis</name>
    <dbReference type="NCBI Taxonomy" id="100884"/>
    <lineage>
        <taxon>Bacteria</taxon>
        <taxon>Bacillati</taxon>
        <taxon>Bacillota</taxon>
        <taxon>Erysipelotrichia</taxon>
        <taxon>Erysipelotrichales</taxon>
        <taxon>Coprobacillaceae</taxon>
        <taxon>Coprobacillus</taxon>
    </lineage>
</organism>
<keyword evidence="2" id="KW-1185">Reference proteome</keyword>